<accession>D3EZC4</accession>
<organism evidence="2 3">
    <name type="scientific">Conexibacter woesei (strain DSM 14684 / CCUG 47730 / CIP 108061 / JCM 11494 / NBRC 100937 / ID131577)</name>
    <dbReference type="NCBI Taxonomy" id="469383"/>
    <lineage>
        <taxon>Bacteria</taxon>
        <taxon>Bacillati</taxon>
        <taxon>Actinomycetota</taxon>
        <taxon>Thermoleophilia</taxon>
        <taxon>Solirubrobacterales</taxon>
        <taxon>Conexibacteraceae</taxon>
        <taxon>Conexibacter</taxon>
    </lineage>
</organism>
<protein>
    <submittedName>
        <fullName evidence="2">Alpha/beta hydrolase fold protein</fullName>
    </submittedName>
</protein>
<dbReference type="Proteomes" id="UP000008229">
    <property type="component" value="Chromosome"/>
</dbReference>
<feature type="domain" description="AB hydrolase-1" evidence="1">
    <location>
        <begin position="22"/>
        <end position="197"/>
    </location>
</feature>
<evidence type="ECO:0000313" key="3">
    <source>
        <dbReference type="Proteomes" id="UP000008229"/>
    </source>
</evidence>
<dbReference type="Gene3D" id="3.40.50.1820">
    <property type="entry name" value="alpha/beta hydrolase"/>
    <property type="match status" value="1"/>
</dbReference>
<dbReference type="HOGENOM" id="CLU_084723_0_0_11"/>
<keyword evidence="2" id="KW-0378">Hydrolase</keyword>
<dbReference type="GO" id="GO:0016787">
    <property type="term" value="F:hydrolase activity"/>
    <property type="evidence" value="ECO:0007669"/>
    <property type="project" value="UniProtKB-KW"/>
</dbReference>
<dbReference type="InterPro" id="IPR000073">
    <property type="entry name" value="AB_hydrolase_1"/>
</dbReference>
<dbReference type="EMBL" id="CP001854">
    <property type="protein sequence ID" value="ADB51889.1"/>
    <property type="molecule type" value="Genomic_DNA"/>
</dbReference>
<dbReference type="eggNOG" id="COG1073">
    <property type="taxonomic scope" value="Bacteria"/>
</dbReference>
<evidence type="ECO:0000259" key="1">
    <source>
        <dbReference type="Pfam" id="PF00561"/>
    </source>
</evidence>
<keyword evidence="3" id="KW-1185">Reference proteome</keyword>
<dbReference type="OrthoDB" id="9785847at2"/>
<name>D3EZC4_CONWI</name>
<dbReference type="AlphaFoldDB" id="D3EZC4"/>
<dbReference type="PANTHER" id="PTHR43433">
    <property type="entry name" value="HYDROLASE, ALPHA/BETA FOLD FAMILY PROTEIN"/>
    <property type="match status" value="1"/>
</dbReference>
<reference evidence="2 3" key="1">
    <citation type="journal article" date="2010" name="Stand. Genomic Sci.">
        <title>Complete genome sequence of Conexibacter woesei type strain (ID131577).</title>
        <authorList>
            <person name="Pukall R."/>
            <person name="Lapidus A."/>
            <person name="Glavina Del Rio T."/>
            <person name="Copeland A."/>
            <person name="Tice H."/>
            <person name="Cheng J.-F."/>
            <person name="Lucas S."/>
            <person name="Chen F."/>
            <person name="Nolan M."/>
            <person name="Bruce D."/>
            <person name="Goodwin L."/>
            <person name="Pitluck S."/>
            <person name="Mavromatis K."/>
            <person name="Ivanova N."/>
            <person name="Ovchinnikova G."/>
            <person name="Pati A."/>
            <person name="Chen A."/>
            <person name="Palaniappan K."/>
            <person name="Land M."/>
            <person name="Hauser L."/>
            <person name="Chang Y.-J."/>
            <person name="Jeffries C.D."/>
            <person name="Chain P."/>
            <person name="Meincke L."/>
            <person name="Sims D."/>
            <person name="Brettin T."/>
            <person name="Detter J.C."/>
            <person name="Rohde M."/>
            <person name="Goeker M."/>
            <person name="Bristow J."/>
            <person name="Eisen J.A."/>
            <person name="Markowitz V."/>
            <person name="Kyrpides N.C."/>
            <person name="Klenk H.-P."/>
            <person name="Hugenholtz P."/>
        </authorList>
    </citation>
    <scope>NUCLEOTIDE SEQUENCE [LARGE SCALE GENOMIC DNA]</scope>
    <source>
        <strain evidence="3">DSM 14684 / CIP 108061 / JCM 11494 / NBRC 100937 / ID131577</strain>
    </source>
</reference>
<dbReference type="InterPro" id="IPR029058">
    <property type="entry name" value="AB_hydrolase_fold"/>
</dbReference>
<dbReference type="KEGG" id="cwo:Cwoe_3471"/>
<proteinExistence type="predicted"/>
<dbReference type="PRINTS" id="PR00111">
    <property type="entry name" value="ABHYDROLASE"/>
</dbReference>
<reference evidence="3" key="2">
    <citation type="submission" date="2010-01" db="EMBL/GenBank/DDBJ databases">
        <title>The complete genome of Conexibacter woesei DSM 14684.</title>
        <authorList>
            <consortium name="US DOE Joint Genome Institute (JGI-PGF)"/>
            <person name="Lucas S."/>
            <person name="Copeland A."/>
            <person name="Lapidus A."/>
            <person name="Glavina del Rio T."/>
            <person name="Dalin E."/>
            <person name="Tice H."/>
            <person name="Bruce D."/>
            <person name="Goodwin L."/>
            <person name="Pitluck S."/>
            <person name="Kyrpides N."/>
            <person name="Mavromatis K."/>
            <person name="Ivanova N."/>
            <person name="Mikhailova N."/>
            <person name="Chertkov O."/>
            <person name="Brettin T."/>
            <person name="Detter J.C."/>
            <person name="Han C."/>
            <person name="Larimer F."/>
            <person name="Land M."/>
            <person name="Hauser L."/>
            <person name="Markowitz V."/>
            <person name="Cheng J.-F."/>
            <person name="Hugenholtz P."/>
            <person name="Woyke T."/>
            <person name="Wu D."/>
            <person name="Pukall R."/>
            <person name="Steenblock K."/>
            <person name="Schneider S."/>
            <person name="Klenk H.-P."/>
            <person name="Eisen J.A."/>
        </authorList>
    </citation>
    <scope>NUCLEOTIDE SEQUENCE [LARGE SCALE GENOMIC DNA]</scope>
    <source>
        <strain evidence="3">DSM 14684 / CIP 108061 / JCM 11494 / NBRC 100937 / ID131577</strain>
    </source>
</reference>
<dbReference type="Pfam" id="PF00561">
    <property type="entry name" value="Abhydrolase_1"/>
    <property type="match status" value="1"/>
</dbReference>
<dbReference type="PANTHER" id="PTHR43433:SF5">
    <property type="entry name" value="AB HYDROLASE-1 DOMAIN-CONTAINING PROTEIN"/>
    <property type="match status" value="1"/>
</dbReference>
<dbReference type="RefSeq" id="WP_012934940.1">
    <property type="nucleotide sequence ID" value="NC_013739.1"/>
</dbReference>
<dbReference type="STRING" id="469383.Cwoe_3471"/>
<sequence length="272" mass="29316">MTDFTVERDGVLLSGTDEGEGPPIVLLHGLTATRRYVVMGSRSLERSGHRVVSYDARGHGRSSPADAYGYDLLAEDLRAVLAERGIERAVLAGASMGAHTLLRFALDAPERVAGIAVVTPAYDPVTQDEPSRLAYWDRLADGLRDGGIEGFVEANRVERMPEGWQRTVRTVLRQRLSLHDHPDAIVAALRAVPRSRPFETLHDLAELEGIPSVVVADRDEADPGHPLAIGEAYAGALPGARLVVEDEGRSPIAWQGGQLSRVIAGLAERAAL</sequence>
<dbReference type="SUPFAM" id="SSF53474">
    <property type="entry name" value="alpha/beta-Hydrolases"/>
    <property type="match status" value="1"/>
</dbReference>
<gene>
    <name evidence="2" type="ordered locus">Cwoe_3471</name>
</gene>
<dbReference type="InterPro" id="IPR050471">
    <property type="entry name" value="AB_hydrolase"/>
</dbReference>
<evidence type="ECO:0000313" key="2">
    <source>
        <dbReference type="EMBL" id="ADB51889.1"/>
    </source>
</evidence>